<dbReference type="Proteomes" id="UP001291653">
    <property type="component" value="Unassembled WGS sequence"/>
</dbReference>
<dbReference type="EMBL" id="BSBI01000010">
    <property type="protein sequence ID" value="GLF97213.1"/>
    <property type="molecule type" value="Genomic_DNA"/>
</dbReference>
<sequence length="288" mass="32680">MTVLILTGRDDVTTDLVVRRLAEKHRTVHRLTFDDDVILSGTPGQITIKDAHRVTTNPRSVYWRSPGPVQSERAKALVGLLRTLPDLVWVNHPDNNERARHKPGQLTVAEECGFLVPDTLISNDPDEIRVFHRNHPDHIAKPLHQGEVFIPLGNGMVHQRRIFKRYDIRVTVVGGRLFPCRIRSGLLDWREDPEAVYEPAAAPREIVKAIYRFMEWYGLYYAAFDFAVSAAGPWYFLECNPDGQFGWLERRTGLSISSALATLLAEEPDIQSDLNSRVGEHRRSSGQG</sequence>
<evidence type="ECO:0000313" key="2">
    <source>
        <dbReference type="Proteomes" id="UP001291653"/>
    </source>
</evidence>
<keyword evidence="2" id="KW-1185">Reference proteome</keyword>
<organism evidence="1 2">
    <name type="scientific">Streptomyces yaizuensis</name>
    <dbReference type="NCBI Taxonomy" id="2989713"/>
    <lineage>
        <taxon>Bacteria</taxon>
        <taxon>Bacillati</taxon>
        <taxon>Actinomycetota</taxon>
        <taxon>Actinomycetes</taxon>
        <taxon>Kitasatosporales</taxon>
        <taxon>Streptomycetaceae</taxon>
        <taxon>Streptomyces</taxon>
    </lineage>
</organism>
<proteinExistence type="predicted"/>
<comment type="caution">
    <text evidence="1">The sequence shown here is derived from an EMBL/GenBank/DDBJ whole genome shotgun (WGS) entry which is preliminary data.</text>
</comment>
<dbReference type="SUPFAM" id="SSF56059">
    <property type="entry name" value="Glutathione synthetase ATP-binding domain-like"/>
    <property type="match status" value="1"/>
</dbReference>
<dbReference type="Gene3D" id="3.30.470.20">
    <property type="entry name" value="ATP-grasp fold, B domain"/>
    <property type="match status" value="1"/>
</dbReference>
<evidence type="ECO:0000313" key="1">
    <source>
        <dbReference type="EMBL" id="GLF97213.1"/>
    </source>
</evidence>
<name>A0ABQ5P3N6_9ACTN</name>
<dbReference type="RefSeq" id="WP_323449222.1">
    <property type="nucleotide sequence ID" value="NZ_BSBI01000010.1"/>
</dbReference>
<dbReference type="PANTHER" id="PTHR21621:SF0">
    <property type="entry name" value="BETA-CITRYLGLUTAMATE SYNTHASE B-RELATED"/>
    <property type="match status" value="1"/>
</dbReference>
<dbReference type="PANTHER" id="PTHR21621">
    <property type="entry name" value="RIBOSOMAL PROTEIN S6 MODIFICATION PROTEIN"/>
    <property type="match status" value="1"/>
</dbReference>
<reference evidence="1 2" key="1">
    <citation type="submission" date="2022-10" db="EMBL/GenBank/DDBJ databases">
        <title>Draft genome sequence of Streptomyces sp. YSPA8.</title>
        <authorList>
            <person name="Moriuchi R."/>
            <person name="Dohra H."/>
            <person name="Yamamura H."/>
            <person name="Kodani S."/>
        </authorList>
    </citation>
    <scope>NUCLEOTIDE SEQUENCE [LARGE SCALE GENOMIC DNA]</scope>
    <source>
        <strain evidence="1 2">YSPA8</strain>
    </source>
</reference>
<gene>
    <name evidence="1" type="primary">tgmB</name>
    <name evidence="1" type="ORF">SYYSPA8_22970</name>
</gene>
<protein>
    <submittedName>
        <fullName evidence="1">ATP-grasp ribosomal peptide maturase</fullName>
    </submittedName>
</protein>
<accession>A0ABQ5P3N6</accession>